<keyword evidence="2" id="KW-0472">Membrane</keyword>
<dbReference type="AlphaFoldDB" id="A0AAD3A2V6"/>
<accession>A0AAD3A2V6</accession>
<feature type="region of interest" description="Disordered" evidence="1">
    <location>
        <begin position="1"/>
        <end position="32"/>
    </location>
</feature>
<evidence type="ECO:0000256" key="1">
    <source>
        <dbReference type="SAM" id="MobiDB-lite"/>
    </source>
</evidence>
<protein>
    <submittedName>
        <fullName evidence="3">Uncharacterized protein</fullName>
    </submittedName>
</protein>
<dbReference type="Proteomes" id="UP000015176">
    <property type="component" value="Unassembled WGS sequence"/>
</dbReference>
<keyword evidence="2" id="KW-1133">Transmembrane helix</keyword>
<organism evidence="3 4">
    <name type="scientific">Streptococcus agalactiae MRI Z1-216</name>
    <dbReference type="NCBI Taxonomy" id="1154879"/>
    <lineage>
        <taxon>Bacteria</taxon>
        <taxon>Bacillati</taxon>
        <taxon>Bacillota</taxon>
        <taxon>Bacilli</taxon>
        <taxon>Lactobacillales</taxon>
        <taxon>Streptococcaceae</taxon>
        <taxon>Streptococcus</taxon>
    </lineage>
</organism>
<comment type="caution">
    <text evidence="3">The sequence shown here is derived from an EMBL/GenBank/DDBJ whole genome shotgun (WGS) entry which is preliminary data.</text>
</comment>
<keyword evidence="2" id="KW-0812">Transmembrane</keyword>
<gene>
    <name evidence="3" type="ORF">SAG0164_01925</name>
</gene>
<evidence type="ECO:0000313" key="3">
    <source>
        <dbReference type="EMBL" id="EPU38357.1"/>
    </source>
</evidence>
<dbReference type="RefSeq" id="WP_000621620.1">
    <property type="nucleotide sequence ID" value="NZ_ALSF01000080.1"/>
</dbReference>
<sequence>MIRTVRKNRSFEQKQKRPNAHQVGKQLQSSSNHKNCELNPLLRTQMLLETNREYRIAEIQQGIGGLLAVLALIYVLVGCLYYFGARAFNSYAFQFVLKMVGLGFLKPSVLDQFHEPTVWVIYKNYSLGQPVIVGIVIIFSLVIGALLSVRGRKKQDMISANTNDDGLRKDYEMVKKKGSVTHD</sequence>
<name>A0AAD3A2V6_STRAG</name>
<feature type="transmembrane region" description="Helical" evidence="2">
    <location>
        <begin position="127"/>
        <end position="149"/>
    </location>
</feature>
<evidence type="ECO:0000256" key="2">
    <source>
        <dbReference type="SAM" id="Phobius"/>
    </source>
</evidence>
<reference evidence="3 4" key="1">
    <citation type="submission" date="2012-07" db="EMBL/GenBank/DDBJ databases">
        <authorList>
            <person name="Moroni P."/>
            <person name="Richards V.P."/>
            <person name="Durkin S.A.S."/>
            <person name="Kim M."/>
            <person name="Pavinski Bitar P.D."/>
            <person name="Stanhope M.J."/>
            <person name="Town C.D."/>
            <person name="Zadoks R.N."/>
            <person name="Venter J.C."/>
        </authorList>
    </citation>
    <scope>NUCLEOTIDE SEQUENCE [LARGE SCALE GENOMIC DNA]</scope>
    <source>
        <strain evidence="3 4">MRI Z1-216</strain>
    </source>
</reference>
<feature type="transmembrane region" description="Helical" evidence="2">
    <location>
        <begin position="62"/>
        <end position="83"/>
    </location>
</feature>
<evidence type="ECO:0000313" key="4">
    <source>
        <dbReference type="Proteomes" id="UP000015176"/>
    </source>
</evidence>
<proteinExistence type="predicted"/>
<dbReference type="EMBL" id="ALSF01000080">
    <property type="protein sequence ID" value="EPU38357.1"/>
    <property type="molecule type" value="Genomic_DNA"/>
</dbReference>